<evidence type="ECO:0000313" key="8">
    <source>
        <dbReference type="EMBL" id="CVK15641.1"/>
    </source>
</evidence>
<name>A0A0X3AMM8_9FLAO</name>
<evidence type="ECO:0000256" key="1">
    <source>
        <dbReference type="ARBA" id="ARBA00004651"/>
    </source>
</evidence>
<evidence type="ECO:0000256" key="5">
    <source>
        <dbReference type="ARBA" id="ARBA00023136"/>
    </source>
</evidence>
<keyword evidence="4 6" id="KW-1133">Transmembrane helix</keyword>
<dbReference type="PANTHER" id="PTHR30294">
    <property type="entry name" value="MEMBRANE COMPONENT OF ABC TRANSPORTER YHHJ-RELATED"/>
    <property type="match status" value="1"/>
</dbReference>
<dbReference type="Gene3D" id="3.40.1710.10">
    <property type="entry name" value="abc type-2 transporter like domain"/>
    <property type="match status" value="1"/>
</dbReference>
<proteinExistence type="predicted"/>
<feature type="transmembrane region" description="Helical" evidence="6">
    <location>
        <begin position="233"/>
        <end position="255"/>
    </location>
</feature>
<evidence type="ECO:0000256" key="6">
    <source>
        <dbReference type="SAM" id="Phobius"/>
    </source>
</evidence>
<keyword evidence="5 6" id="KW-0472">Membrane</keyword>
<evidence type="ECO:0000256" key="3">
    <source>
        <dbReference type="ARBA" id="ARBA00022692"/>
    </source>
</evidence>
<evidence type="ECO:0000259" key="7">
    <source>
        <dbReference type="Pfam" id="PF12698"/>
    </source>
</evidence>
<dbReference type="PANTHER" id="PTHR30294:SF47">
    <property type="entry name" value="INNER MEMBRANE TRANSPORT PERMEASE YHHJ"/>
    <property type="match status" value="1"/>
</dbReference>
<gene>
    <name evidence="8" type="ORF">Ga0061079_102192</name>
</gene>
<keyword evidence="3 6" id="KW-0812">Transmembrane</keyword>
<dbReference type="GO" id="GO:0005886">
    <property type="term" value="C:plasma membrane"/>
    <property type="evidence" value="ECO:0007669"/>
    <property type="project" value="UniProtKB-SubCell"/>
</dbReference>
<feature type="transmembrane region" description="Helical" evidence="6">
    <location>
        <begin position="298"/>
        <end position="317"/>
    </location>
</feature>
<dbReference type="InterPro" id="IPR051449">
    <property type="entry name" value="ABC-2_transporter_component"/>
</dbReference>
<evidence type="ECO:0000313" key="9">
    <source>
        <dbReference type="Proteomes" id="UP000182761"/>
    </source>
</evidence>
<feature type="domain" description="ABC-2 type transporter transmembrane" evidence="7">
    <location>
        <begin position="21"/>
        <end position="370"/>
    </location>
</feature>
<dbReference type="GO" id="GO:0140359">
    <property type="term" value="F:ABC-type transporter activity"/>
    <property type="evidence" value="ECO:0007669"/>
    <property type="project" value="InterPro"/>
</dbReference>
<evidence type="ECO:0000256" key="4">
    <source>
        <dbReference type="ARBA" id="ARBA00022989"/>
    </source>
</evidence>
<reference evidence="8 9" key="1">
    <citation type="submission" date="2016-01" db="EMBL/GenBank/DDBJ databases">
        <authorList>
            <person name="McClelland M."/>
            <person name="Jain A."/>
            <person name="Saraogi P."/>
            <person name="Mendelson R."/>
            <person name="Westerman R."/>
            <person name="SanMiguel P."/>
            <person name="Csonka L."/>
        </authorList>
    </citation>
    <scope>NUCLEOTIDE SEQUENCE [LARGE SCALE GENOMIC DNA]</scope>
    <source>
        <strain evidence="8 9">R-53146</strain>
    </source>
</reference>
<keyword evidence="2" id="KW-1003">Cell membrane</keyword>
<evidence type="ECO:0000256" key="2">
    <source>
        <dbReference type="ARBA" id="ARBA00022475"/>
    </source>
</evidence>
<accession>A0A0X3AMM8</accession>
<dbReference type="Proteomes" id="UP000182761">
    <property type="component" value="Unassembled WGS sequence"/>
</dbReference>
<dbReference type="InterPro" id="IPR013525">
    <property type="entry name" value="ABC2_TM"/>
</dbReference>
<organism evidence="8 9">
    <name type="scientific">Apibacter mensalis</name>
    <dbReference type="NCBI Taxonomy" id="1586267"/>
    <lineage>
        <taxon>Bacteria</taxon>
        <taxon>Pseudomonadati</taxon>
        <taxon>Bacteroidota</taxon>
        <taxon>Flavobacteriia</taxon>
        <taxon>Flavobacteriales</taxon>
        <taxon>Weeksellaceae</taxon>
        <taxon>Apibacter</taxon>
    </lineage>
</organism>
<dbReference type="EMBL" id="FCOR01000002">
    <property type="protein sequence ID" value="CVK15641.1"/>
    <property type="molecule type" value="Genomic_DNA"/>
</dbReference>
<comment type="subcellular location">
    <subcellularLocation>
        <location evidence="1">Cell membrane</location>
        <topology evidence="1">Multi-pass membrane protein</topology>
    </subcellularLocation>
</comment>
<feature type="transmembrane region" description="Helical" evidence="6">
    <location>
        <begin position="267"/>
        <end position="291"/>
    </location>
</feature>
<protein>
    <submittedName>
        <fullName evidence="8">ABC-2 type transport system permease protein</fullName>
    </submittedName>
</protein>
<dbReference type="Pfam" id="PF12698">
    <property type="entry name" value="ABC2_membrane_3"/>
    <property type="match status" value="1"/>
</dbReference>
<dbReference type="STRING" id="1586267.GCA_001418685_00471"/>
<feature type="transmembrane region" description="Helical" evidence="6">
    <location>
        <begin position="21"/>
        <end position="39"/>
    </location>
</feature>
<sequence length="388" mass="44035">MQKGFFSIFISEMQRLLTSPRLIFLAVILPCGLFLYYASLLQDGVPRKFPVVLLDQDKSNTSRKLGRMLNATSSLDIVAEVENEKDGEKMIRTDKAFALLIIPRNFEDDIYRNIDTQVVCYYNNNYLLAGGLINKAFQSTVGSFAAQAHINGLTQKGLTQKQAIAAASPIITKQHILFNPYTNYSYYLTIALMPMSLQIIMMVVSIYVLGSVLKDRKGRELFVRSKGNVWVSFWAKILPYTILFSIIGFFMNSLLYYKLGVPLRGNFIIVNIYFIVFVIVCQLFGLFYVSFNKDLRSALTLGGSYSAIAFSFTGYTFPKEGLPNIIQYLSYTFPFTSYLRFIIDYAIRGIAIGSLNFGYIIAFMVFCLLGILSMPKYNRLLKQGGYYV</sequence>
<feature type="transmembrane region" description="Helical" evidence="6">
    <location>
        <begin position="345"/>
        <end position="372"/>
    </location>
</feature>
<dbReference type="AlphaFoldDB" id="A0A0X3AMM8"/>
<feature type="transmembrane region" description="Helical" evidence="6">
    <location>
        <begin position="186"/>
        <end position="213"/>
    </location>
</feature>
<keyword evidence="9" id="KW-1185">Reference proteome</keyword>
<dbReference type="OrthoDB" id="9811522at2"/>